<feature type="repeat" description="RCC1" evidence="3">
    <location>
        <begin position="194"/>
        <end position="260"/>
    </location>
</feature>
<dbReference type="PROSITE" id="PS00626">
    <property type="entry name" value="RCC1_2"/>
    <property type="match status" value="4"/>
</dbReference>
<evidence type="ECO:0000313" key="7">
    <source>
        <dbReference type="Proteomes" id="UP000027265"/>
    </source>
</evidence>
<dbReference type="AlphaFoldDB" id="A0A067QBQ9"/>
<dbReference type="Gene3D" id="2.130.10.30">
    <property type="entry name" value="Regulator of chromosome condensation 1/beta-lactamase-inhibitor protein II"/>
    <property type="match status" value="1"/>
</dbReference>
<dbReference type="PRINTS" id="PR00633">
    <property type="entry name" value="RCCNDNSATION"/>
</dbReference>
<keyword evidence="7" id="KW-1185">Reference proteome</keyword>
<proteinExistence type="predicted"/>
<sequence>MPPRRSSRATATKPAKPDSLLTAKPAPRGRTQKRPASSDTSPSPSPPPPAKRTRTDTKKVEIAEPAVRPKSSARTPSGAKKVPAAPSALKPQSKAKTTKKPLLAPKVVPQQKPYFNPLPTAPEHIRPPCQLFGWGAGNFGQLGMGADLLDEYPKPKKNVWMEKKIQEGVFGEDGAGLEAIAAGGMHTIFIDEKGTVWSCGVNDEGALGRLTQNNPDKPDEVVDLDQLTSTPYPLQSLIDENFRAVKIAAGDNVCAAISSNGELRVWGSFRDNNGSLGFSSASQRQFLPSSILELKHKPGDAEKFVSVASGNNHLLVLTTHGNIYTLGAGEEGQLGRKVIQRRKIHGTFPEKIHLEPRSRKAVVVGAGNNHSFVVDDHGDVWGWGLNTMGQTGTGYSSASADSEVHAPKKVIGLSKEELDGATVVEIAGGDHHTLFLTSNGRVFACGRSNDGQLGLADDDAAFEDREWPNFITEPALITFPDADDPVIHISAGTHNNLAVTAGGALYAWGAQTQGELGIGDGEEARTPQTVVRKEGGSWSAVAAACGGQHTIALLRKKS</sequence>
<protein>
    <recommendedName>
        <fullName evidence="5">RCC1-like domain-containing protein</fullName>
    </recommendedName>
</protein>
<dbReference type="EMBL" id="KL197709">
    <property type="protein sequence ID" value="KDQ64404.1"/>
    <property type="molecule type" value="Genomic_DNA"/>
</dbReference>
<feature type="repeat" description="RCC1" evidence="3">
    <location>
        <begin position="440"/>
        <end position="502"/>
    </location>
</feature>
<dbReference type="STRING" id="933084.A0A067QBQ9"/>
<feature type="repeat" description="RCC1" evidence="3">
    <location>
        <begin position="321"/>
        <end position="377"/>
    </location>
</feature>
<accession>A0A067QBQ9</accession>
<evidence type="ECO:0000259" key="5">
    <source>
        <dbReference type="Pfam" id="PF25390"/>
    </source>
</evidence>
<feature type="region of interest" description="Disordered" evidence="4">
    <location>
        <begin position="1"/>
        <end position="101"/>
    </location>
</feature>
<dbReference type="HOGENOM" id="CLU_005210_4_2_1"/>
<evidence type="ECO:0000313" key="6">
    <source>
        <dbReference type="EMBL" id="KDQ64404.1"/>
    </source>
</evidence>
<keyword evidence="1" id="KW-0344">Guanine-nucleotide releasing factor</keyword>
<feature type="domain" description="RCC1-like" evidence="5">
    <location>
        <begin position="130"/>
        <end position="552"/>
    </location>
</feature>
<dbReference type="PROSITE" id="PS50012">
    <property type="entry name" value="RCC1_3"/>
    <property type="match status" value="7"/>
</dbReference>
<dbReference type="InterPro" id="IPR051553">
    <property type="entry name" value="Ran_GTPase-activating"/>
</dbReference>
<dbReference type="OrthoDB" id="61110at2759"/>
<dbReference type="InterPro" id="IPR000408">
    <property type="entry name" value="Reg_chr_condens"/>
</dbReference>
<feature type="compositionally biased region" description="Basic and acidic residues" evidence="4">
    <location>
        <begin position="53"/>
        <end position="62"/>
    </location>
</feature>
<feature type="repeat" description="RCC1" evidence="3">
    <location>
        <begin position="378"/>
        <end position="439"/>
    </location>
</feature>
<dbReference type="PANTHER" id="PTHR45982:SF1">
    <property type="entry name" value="REGULATOR OF CHROMOSOME CONDENSATION"/>
    <property type="match status" value="1"/>
</dbReference>
<dbReference type="PROSITE" id="PS00625">
    <property type="entry name" value="RCC1_1"/>
    <property type="match status" value="1"/>
</dbReference>
<gene>
    <name evidence="6" type="ORF">JAAARDRAFT_145054</name>
</gene>
<evidence type="ECO:0000256" key="4">
    <source>
        <dbReference type="SAM" id="MobiDB-lite"/>
    </source>
</evidence>
<organism evidence="6 7">
    <name type="scientific">Jaapia argillacea MUCL 33604</name>
    <dbReference type="NCBI Taxonomy" id="933084"/>
    <lineage>
        <taxon>Eukaryota</taxon>
        <taxon>Fungi</taxon>
        <taxon>Dikarya</taxon>
        <taxon>Basidiomycota</taxon>
        <taxon>Agaricomycotina</taxon>
        <taxon>Agaricomycetes</taxon>
        <taxon>Agaricomycetidae</taxon>
        <taxon>Jaapiales</taxon>
        <taxon>Jaapiaceae</taxon>
        <taxon>Jaapia</taxon>
    </lineage>
</organism>
<dbReference type="SUPFAM" id="SSF50985">
    <property type="entry name" value="RCC1/BLIP-II"/>
    <property type="match status" value="1"/>
</dbReference>
<evidence type="ECO:0000256" key="2">
    <source>
        <dbReference type="ARBA" id="ARBA00022737"/>
    </source>
</evidence>
<dbReference type="Proteomes" id="UP000027265">
    <property type="component" value="Unassembled WGS sequence"/>
</dbReference>
<dbReference type="InterPro" id="IPR009091">
    <property type="entry name" value="RCC1/BLIP-II"/>
</dbReference>
<name>A0A067QBQ9_9AGAM</name>
<feature type="repeat" description="RCC1" evidence="3">
    <location>
        <begin position="503"/>
        <end position="556"/>
    </location>
</feature>
<dbReference type="PANTHER" id="PTHR45982">
    <property type="entry name" value="REGULATOR OF CHROMOSOME CONDENSATION"/>
    <property type="match status" value="1"/>
</dbReference>
<dbReference type="Pfam" id="PF25390">
    <property type="entry name" value="WD40_RLD"/>
    <property type="match status" value="1"/>
</dbReference>
<dbReference type="InterPro" id="IPR058923">
    <property type="entry name" value="RCC1-like_dom"/>
</dbReference>
<feature type="repeat" description="RCC1" evidence="3">
    <location>
        <begin position="261"/>
        <end position="320"/>
    </location>
</feature>
<feature type="repeat" description="RCC1" evidence="3">
    <location>
        <begin position="129"/>
        <end position="193"/>
    </location>
</feature>
<dbReference type="GO" id="GO:0005085">
    <property type="term" value="F:guanyl-nucleotide exchange factor activity"/>
    <property type="evidence" value="ECO:0007669"/>
    <property type="project" value="TreeGrafter"/>
</dbReference>
<reference evidence="7" key="1">
    <citation type="journal article" date="2014" name="Proc. Natl. Acad. Sci. U.S.A.">
        <title>Extensive sampling of basidiomycete genomes demonstrates inadequacy of the white-rot/brown-rot paradigm for wood decay fungi.</title>
        <authorList>
            <person name="Riley R."/>
            <person name="Salamov A.A."/>
            <person name="Brown D.W."/>
            <person name="Nagy L.G."/>
            <person name="Floudas D."/>
            <person name="Held B.W."/>
            <person name="Levasseur A."/>
            <person name="Lombard V."/>
            <person name="Morin E."/>
            <person name="Otillar R."/>
            <person name="Lindquist E.A."/>
            <person name="Sun H."/>
            <person name="LaButti K.M."/>
            <person name="Schmutz J."/>
            <person name="Jabbour D."/>
            <person name="Luo H."/>
            <person name="Baker S.E."/>
            <person name="Pisabarro A.G."/>
            <person name="Walton J.D."/>
            <person name="Blanchette R.A."/>
            <person name="Henrissat B."/>
            <person name="Martin F."/>
            <person name="Cullen D."/>
            <person name="Hibbett D.S."/>
            <person name="Grigoriev I.V."/>
        </authorList>
    </citation>
    <scope>NUCLEOTIDE SEQUENCE [LARGE SCALE GENOMIC DNA]</scope>
    <source>
        <strain evidence="7">MUCL 33604</strain>
    </source>
</reference>
<dbReference type="InParanoid" id="A0A067QBQ9"/>
<keyword evidence="2" id="KW-0677">Repeat</keyword>
<evidence type="ECO:0000256" key="3">
    <source>
        <dbReference type="PROSITE-ProRule" id="PRU00235"/>
    </source>
</evidence>
<dbReference type="FunCoup" id="A0A067QBQ9">
    <property type="interactions" value="778"/>
</dbReference>
<dbReference type="GO" id="GO:0005737">
    <property type="term" value="C:cytoplasm"/>
    <property type="evidence" value="ECO:0007669"/>
    <property type="project" value="TreeGrafter"/>
</dbReference>
<evidence type="ECO:0000256" key="1">
    <source>
        <dbReference type="ARBA" id="ARBA00022658"/>
    </source>
</evidence>